<accession>A0ABU0VYI4</accession>
<comment type="similarity">
    <text evidence="2">Belongs to the bacterial solute-binding protein 5 family.</text>
</comment>
<evidence type="ECO:0000313" key="6">
    <source>
        <dbReference type="Proteomes" id="UP001239680"/>
    </source>
</evidence>
<dbReference type="Gene3D" id="3.10.105.10">
    <property type="entry name" value="Dipeptide-binding Protein, Domain 3"/>
    <property type="match status" value="1"/>
</dbReference>
<evidence type="ECO:0000256" key="1">
    <source>
        <dbReference type="ARBA" id="ARBA00004418"/>
    </source>
</evidence>
<dbReference type="Pfam" id="PF00496">
    <property type="entry name" value="SBP_bac_5"/>
    <property type="match status" value="1"/>
</dbReference>
<comment type="caution">
    <text evidence="5">The sequence shown here is derived from an EMBL/GenBank/DDBJ whole genome shotgun (WGS) entry which is preliminary data.</text>
</comment>
<dbReference type="InterPro" id="IPR030678">
    <property type="entry name" value="Peptide/Ni-bd"/>
</dbReference>
<reference evidence="5 6" key="1">
    <citation type="submission" date="2023-08" db="EMBL/GenBank/DDBJ databases">
        <title>Characterization of two Paracoccaceae strains isolated from Phycosphere and proposal of Xinfangfangia lacusdiani sp. nov.</title>
        <authorList>
            <person name="Deng Y."/>
            <person name="Zhang Y.Q."/>
        </authorList>
    </citation>
    <scope>NUCLEOTIDE SEQUENCE [LARGE SCALE GENOMIC DNA]</scope>
    <source>
        <strain evidence="5 6">CPCC 101601</strain>
    </source>
</reference>
<keyword evidence="3" id="KW-0732">Signal</keyword>
<evidence type="ECO:0000256" key="2">
    <source>
        <dbReference type="ARBA" id="ARBA00005695"/>
    </source>
</evidence>
<dbReference type="Gene3D" id="3.40.190.10">
    <property type="entry name" value="Periplasmic binding protein-like II"/>
    <property type="match status" value="1"/>
</dbReference>
<evidence type="ECO:0000256" key="3">
    <source>
        <dbReference type="ARBA" id="ARBA00022729"/>
    </source>
</evidence>
<organism evidence="5 6">
    <name type="scientific">Pseudogemmobacter lacusdianii</name>
    <dbReference type="NCBI Taxonomy" id="3069608"/>
    <lineage>
        <taxon>Bacteria</taxon>
        <taxon>Pseudomonadati</taxon>
        <taxon>Pseudomonadota</taxon>
        <taxon>Alphaproteobacteria</taxon>
        <taxon>Rhodobacterales</taxon>
        <taxon>Paracoccaceae</taxon>
        <taxon>Pseudogemmobacter</taxon>
    </lineage>
</organism>
<dbReference type="PIRSF" id="PIRSF002741">
    <property type="entry name" value="MppA"/>
    <property type="match status" value="1"/>
</dbReference>
<proteinExistence type="inferred from homology"/>
<sequence>MPAPKARKAAQAKVATVGQGQQVAALGLKALGLTIGAALCATVLASSLRAETADPAAASPVITSHGISTFGDLKLPADFKHLPYVNPEAPKGGEMSQAWLGGFDSMNPFTVKGRAALGSTIMLESILTGTADEIGAAYCLLCTTMEYPEDRSWVIFNLREDVRFSDGTPLTAEDVLFSFDTLRTKGLNDFRVVFNQYVADAEVLDPHRIKFTFVEGVPTRDLPEMVGGLSVFSKAHYEANGLDLAESTLTPYLGSGAYSADPKDVKPGRSVTYRRNPDYWGEKLPMNIGQNNFDAIRYEFFSDSNAAFEAFKAGAYTFRRESSSKAWATQYDFPALKEGDVVKAELTSGAKAPGQAFVFNLRRGAWQDARVRQAIGMMFNFEWSNKTLFYGLYARVTSFWDNTEMAAKGAPSAGEAALLQPLVDEGLLPATILTAPAVLPAQSSPDRQLDRRNLRAASDLLDAAGWEVGSDGKRRNAEGKLLTLEILNDNSQFDRLISPFVENLVALGVDAKLVNIDGAEMEVRVRNPEYNFDLITDHMQTSYIPGTELKQYFGGETADISVFNAMGLRSPAVDRLIETVIAATTRDEMETATRALDRVLRAESFWIPQWFNNKHWVAYYNMYEHPAELPLYVLGETSLWWYNADKAAALKAKGVLK</sequence>
<dbReference type="Proteomes" id="UP001239680">
    <property type="component" value="Unassembled WGS sequence"/>
</dbReference>
<dbReference type="SUPFAM" id="SSF53850">
    <property type="entry name" value="Periplasmic binding protein-like II"/>
    <property type="match status" value="1"/>
</dbReference>
<dbReference type="InterPro" id="IPR000914">
    <property type="entry name" value="SBP_5_dom"/>
</dbReference>
<dbReference type="PANTHER" id="PTHR30290:SF64">
    <property type="entry name" value="ABC TRANSPORTER PERIPLASMIC BINDING PROTEIN"/>
    <property type="match status" value="1"/>
</dbReference>
<evidence type="ECO:0000259" key="4">
    <source>
        <dbReference type="Pfam" id="PF00496"/>
    </source>
</evidence>
<protein>
    <submittedName>
        <fullName evidence="5">Extracellular solute-binding protein</fullName>
    </submittedName>
</protein>
<dbReference type="InterPro" id="IPR039424">
    <property type="entry name" value="SBP_5"/>
</dbReference>
<keyword evidence="6" id="KW-1185">Reference proteome</keyword>
<dbReference type="CDD" id="cd08497">
    <property type="entry name" value="MbnE-like"/>
    <property type="match status" value="1"/>
</dbReference>
<dbReference type="RefSeq" id="WP_306680530.1">
    <property type="nucleotide sequence ID" value="NZ_JAVDBT010000009.1"/>
</dbReference>
<name>A0ABU0VYI4_9RHOB</name>
<comment type="subcellular location">
    <subcellularLocation>
        <location evidence="1">Periplasm</location>
    </subcellularLocation>
</comment>
<dbReference type="EMBL" id="JAVDBT010000009">
    <property type="protein sequence ID" value="MDQ2066817.1"/>
    <property type="molecule type" value="Genomic_DNA"/>
</dbReference>
<gene>
    <name evidence="5" type="ORF">Q9295_10550</name>
</gene>
<evidence type="ECO:0000313" key="5">
    <source>
        <dbReference type="EMBL" id="MDQ2066817.1"/>
    </source>
</evidence>
<dbReference type="PANTHER" id="PTHR30290">
    <property type="entry name" value="PERIPLASMIC BINDING COMPONENT OF ABC TRANSPORTER"/>
    <property type="match status" value="1"/>
</dbReference>
<feature type="domain" description="Solute-binding protein family 5" evidence="4">
    <location>
        <begin position="145"/>
        <end position="553"/>
    </location>
</feature>